<dbReference type="Proteomes" id="UP000305848">
    <property type="component" value="Unassembled WGS sequence"/>
</dbReference>
<dbReference type="EMBL" id="SZQL01000011">
    <property type="protein sequence ID" value="TKK67507.1"/>
    <property type="molecule type" value="Genomic_DNA"/>
</dbReference>
<evidence type="ECO:0000313" key="2">
    <source>
        <dbReference type="EMBL" id="TKK67507.1"/>
    </source>
</evidence>
<name>A0A4U3L215_9BACT</name>
<proteinExistence type="predicted"/>
<organism evidence="2 3">
    <name type="scientific">Ilyomonas limi</name>
    <dbReference type="NCBI Taxonomy" id="2575867"/>
    <lineage>
        <taxon>Bacteria</taxon>
        <taxon>Pseudomonadati</taxon>
        <taxon>Bacteroidota</taxon>
        <taxon>Chitinophagia</taxon>
        <taxon>Chitinophagales</taxon>
        <taxon>Chitinophagaceae</taxon>
        <taxon>Ilyomonas</taxon>
    </lineage>
</organism>
<sequence length="177" mass="19890">MKMNFLSPIKKADVSMQRKLQKLQPKKHFDVDVFLKWAPIVALFALDVLDKKDKDKLEKHLIEAAVAEVLLNAAVQPLKYIYKRPRPNGKLKSFPSAHTATSFLGSELLHQEWKDRQPALSCTGYVVSAGTAVLRMYHNKHWFSDVLAGAVLGVLSAKLSPRLIDKVIYSTNIQPAV</sequence>
<evidence type="ECO:0000259" key="1">
    <source>
        <dbReference type="SMART" id="SM00014"/>
    </source>
</evidence>
<dbReference type="InterPro" id="IPR000326">
    <property type="entry name" value="PAP2/HPO"/>
</dbReference>
<accession>A0A4U3L215</accession>
<comment type="caution">
    <text evidence="2">The sequence shown here is derived from an EMBL/GenBank/DDBJ whole genome shotgun (WGS) entry which is preliminary data.</text>
</comment>
<dbReference type="CDD" id="cd03394">
    <property type="entry name" value="PAP2_like_5"/>
    <property type="match status" value="1"/>
</dbReference>
<dbReference type="RefSeq" id="WP_137262524.1">
    <property type="nucleotide sequence ID" value="NZ_SZQL01000011.1"/>
</dbReference>
<feature type="domain" description="Phosphatidic acid phosphatase type 2/haloperoxidase" evidence="1">
    <location>
        <begin position="61"/>
        <end position="161"/>
    </location>
</feature>
<keyword evidence="3" id="KW-1185">Reference proteome</keyword>
<protein>
    <submittedName>
        <fullName evidence="2">Phosphatase PAP2 family protein</fullName>
    </submittedName>
</protein>
<dbReference type="SUPFAM" id="SSF48317">
    <property type="entry name" value="Acid phosphatase/Vanadium-dependent haloperoxidase"/>
    <property type="match status" value="1"/>
</dbReference>
<dbReference type="Gene3D" id="1.20.144.10">
    <property type="entry name" value="Phosphatidic acid phosphatase type 2/haloperoxidase"/>
    <property type="match status" value="1"/>
</dbReference>
<dbReference type="AlphaFoldDB" id="A0A4U3L215"/>
<gene>
    <name evidence="2" type="ORF">FC093_14560</name>
</gene>
<evidence type="ECO:0000313" key="3">
    <source>
        <dbReference type="Proteomes" id="UP000305848"/>
    </source>
</evidence>
<dbReference type="Pfam" id="PF01569">
    <property type="entry name" value="PAP2"/>
    <property type="match status" value="1"/>
</dbReference>
<dbReference type="OrthoDB" id="9773582at2"/>
<reference evidence="2 3" key="1">
    <citation type="submission" date="2019-05" db="EMBL/GenBank/DDBJ databases">
        <title>Panacibacter sp. strain 17mud1-8 Genome sequencing and assembly.</title>
        <authorList>
            <person name="Chhetri G."/>
        </authorList>
    </citation>
    <scope>NUCLEOTIDE SEQUENCE [LARGE SCALE GENOMIC DNA]</scope>
    <source>
        <strain evidence="2 3">17mud1-8</strain>
    </source>
</reference>
<dbReference type="InterPro" id="IPR036938">
    <property type="entry name" value="PAP2/HPO_sf"/>
</dbReference>
<dbReference type="SMART" id="SM00014">
    <property type="entry name" value="acidPPc"/>
    <property type="match status" value="1"/>
</dbReference>